<dbReference type="STRING" id="1802274.A3J58_03005"/>
<evidence type="ECO:0000256" key="1">
    <source>
        <dbReference type="ARBA" id="ARBA00022490"/>
    </source>
</evidence>
<accession>A0A1G2KXK6</accession>
<organism evidence="5 6">
    <name type="scientific">Candidatus Sungbacteria bacterium RIFCSPHIGHO2_02_FULL_52_23</name>
    <dbReference type="NCBI Taxonomy" id="1802274"/>
    <lineage>
        <taxon>Bacteria</taxon>
        <taxon>Candidatus Sungiibacteriota</taxon>
    </lineage>
</organism>
<evidence type="ECO:0000256" key="2">
    <source>
        <dbReference type="ARBA" id="ARBA00022618"/>
    </source>
</evidence>
<proteinExistence type="predicted"/>
<evidence type="ECO:0000256" key="4">
    <source>
        <dbReference type="ARBA" id="ARBA00023306"/>
    </source>
</evidence>
<dbReference type="Gene3D" id="1.10.10.10">
    <property type="entry name" value="Winged helix-like DNA-binding domain superfamily/Winged helix DNA-binding domain"/>
    <property type="match status" value="2"/>
</dbReference>
<dbReference type="InterPro" id="IPR005234">
    <property type="entry name" value="ScpB_csome_segregation"/>
</dbReference>
<evidence type="ECO:0000313" key="5">
    <source>
        <dbReference type="EMBL" id="OHA03944.1"/>
    </source>
</evidence>
<dbReference type="GO" id="GO:0051304">
    <property type="term" value="P:chromosome separation"/>
    <property type="evidence" value="ECO:0007669"/>
    <property type="project" value="InterPro"/>
</dbReference>
<dbReference type="PANTHER" id="PTHR34298">
    <property type="entry name" value="SEGREGATION AND CONDENSATION PROTEIN B"/>
    <property type="match status" value="1"/>
</dbReference>
<dbReference type="InterPro" id="IPR036388">
    <property type="entry name" value="WH-like_DNA-bd_sf"/>
</dbReference>
<dbReference type="EMBL" id="MHQM01000016">
    <property type="protein sequence ID" value="OHA03944.1"/>
    <property type="molecule type" value="Genomic_DNA"/>
</dbReference>
<keyword evidence="2" id="KW-0132">Cell division</keyword>
<protein>
    <recommendedName>
        <fullName evidence="7">SMC-Scp complex subunit ScpB</fullName>
    </recommendedName>
</protein>
<name>A0A1G2KXK6_9BACT</name>
<reference evidence="5 6" key="1">
    <citation type="journal article" date="2016" name="Nat. Commun.">
        <title>Thousands of microbial genomes shed light on interconnected biogeochemical processes in an aquifer system.</title>
        <authorList>
            <person name="Anantharaman K."/>
            <person name="Brown C.T."/>
            <person name="Hug L.A."/>
            <person name="Sharon I."/>
            <person name="Castelle C.J."/>
            <person name="Probst A.J."/>
            <person name="Thomas B.C."/>
            <person name="Singh A."/>
            <person name="Wilkins M.J."/>
            <person name="Karaoz U."/>
            <person name="Brodie E.L."/>
            <person name="Williams K.H."/>
            <person name="Hubbard S.S."/>
            <person name="Banfield J.F."/>
        </authorList>
    </citation>
    <scope>NUCLEOTIDE SEQUENCE [LARGE SCALE GENOMIC DNA]</scope>
</reference>
<comment type="caution">
    <text evidence="5">The sequence shown here is derived from an EMBL/GenBank/DDBJ whole genome shotgun (WGS) entry which is preliminary data.</text>
</comment>
<keyword evidence="1" id="KW-0963">Cytoplasm</keyword>
<gene>
    <name evidence="5" type="ORF">A3J58_03005</name>
</gene>
<dbReference type="Pfam" id="PF04079">
    <property type="entry name" value="SMC_ScpB"/>
    <property type="match status" value="1"/>
</dbReference>
<sequence length="183" mass="20329">MNEEKNLPMILESILFVHGEPMPLDRMCAIADAGPDAVREALAILGKSYEGRGIMLIEKDGSWQLGSHPAHARYVEALVKGEFGAVLSRVALETLAVVAYKGPISRANLEYIRGVNSSFTLRALLMRGLIERVDHPADARAHQYRTSIDFLKHLGLARMEDLPRYQELSQEVIPEKIPAPENS</sequence>
<dbReference type="GO" id="GO:0051301">
    <property type="term" value="P:cell division"/>
    <property type="evidence" value="ECO:0007669"/>
    <property type="project" value="UniProtKB-KW"/>
</dbReference>
<evidence type="ECO:0000256" key="3">
    <source>
        <dbReference type="ARBA" id="ARBA00022829"/>
    </source>
</evidence>
<evidence type="ECO:0008006" key="7">
    <source>
        <dbReference type="Google" id="ProtNLM"/>
    </source>
</evidence>
<keyword evidence="4" id="KW-0131">Cell cycle</keyword>
<dbReference type="PANTHER" id="PTHR34298:SF2">
    <property type="entry name" value="SEGREGATION AND CONDENSATION PROTEIN B"/>
    <property type="match status" value="1"/>
</dbReference>
<dbReference type="AlphaFoldDB" id="A0A1G2KXK6"/>
<dbReference type="Proteomes" id="UP000178510">
    <property type="component" value="Unassembled WGS sequence"/>
</dbReference>
<keyword evidence="3" id="KW-0159">Chromosome partition</keyword>
<evidence type="ECO:0000313" key="6">
    <source>
        <dbReference type="Proteomes" id="UP000178510"/>
    </source>
</evidence>
<dbReference type="InterPro" id="IPR036390">
    <property type="entry name" value="WH_DNA-bd_sf"/>
</dbReference>
<dbReference type="SUPFAM" id="SSF46785">
    <property type="entry name" value="Winged helix' DNA-binding domain"/>
    <property type="match status" value="2"/>
</dbReference>